<comment type="caution">
    <text evidence="1">The sequence shown here is derived from an EMBL/GenBank/DDBJ whole genome shotgun (WGS) entry which is preliminary data.</text>
</comment>
<evidence type="ECO:0000313" key="2">
    <source>
        <dbReference type="Proteomes" id="UP000320762"/>
    </source>
</evidence>
<name>A0A550C4V6_9AGAR</name>
<gene>
    <name evidence="1" type="ORF">BD626DRAFT_506585</name>
</gene>
<organism evidence="1 2">
    <name type="scientific">Schizophyllum amplum</name>
    <dbReference type="NCBI Taxonomy" id="97359"/>
    <lineage>
        <taxon>Eukaryota</taxon>
        <taxon>Fungi</taxon>
        <taxon>Dikarya</taxon>
        <taxon>Basidiomycota</taxon>
        <taxon>Agaricomycotina</taxon>
        <taxon>Agaricomycetes</taxon>
        <taxon>Agaricomycetidae</taxon>
        <taxon>Agaricales</taxon>
        <taxon>Schizophyllaceae</taxon>
        <taxon>Schizophyllum</taxon>
    </lineage>
</organism>
<protein>
    <submittedName>
        <fullName evidence="1">Uncharacterized protein</fullName>
    </submittedName>
</protein>
<dbReference type="AlphaFoldDB" id="A0A550C4V6"/>
<evidence type="ECO:0000313" key="1">
    <source>
        <dbReference type="EMBL" id="TRM59841.1"/>
    </source>
</evidence>
<sequence length="91" mass="9745">MPRSFIQTVDAFAAESGIAFEIDARLADVEAGPARVVFVGRGTSMQASMLHDVEVTVRDAGDAEVYGFEPGRASLKLNMSCLPEPITVCVR</sequence>
<keyword evidence="2" id="KW-1185">Reference proteome</keyword>
<accession>A0A550C4V6</accession>
<dbReference type="Proteomes" id="UP000320762">
    <property type="component" value="Unassembled WGS sequence"/>
</dbReference>
<proteinExistence type="predicted"/>
<dbReference type="OrthoDB" id="10290329at2759"/>
<reference evidence="1 2" key="1">
    <citation type="journal article" date="2019" name="New Phytol.">
        <title>Comparative genomics reveals unique wood-decay strategies and fruiting body development in the Schizophyllaceae.</title>
        <authorList>
            <person name="Almasi E."/>
            <person name="Sahu N."/>
            <person name="Krizsan K."/>
            <person name="Balint B."/>
            <person name="Kovacs G.M."/>
            <person name="Kiss B."/>
            <person name="Cseklye J."/>
            <person name="Drula E."/>
            <person name="Henrissat B."/>
            <person name="Nagy I."/>
            <person name="Chovatia M."/>
            <person name="Adam C."/>
            <person name="LaButti K."/>
            <person name="Lipzen A."/>
            <person name="Riley R."/>
            <person name="Grigoriev I.V."/>
            <person name="Nagy L.G."/>
        </authorList>
    </citation>
    <scope>NUCLEOTIDE SEQUENCE [LARGE SCALE GENOMIC DNA]</scope>
    <source>
        <strain evidence="1 2">NL-1724</strain>
    </source>
</reference>
<dbReference type="EMBL" id="VDMD01000025">
    <property type="protein sequence ID" value="TRM59841.1"/>
    <property type="molecule type" value="Genomic_DNA"/>
</dbReference>